<dbReference type="GO" id="GO:0006633">
    <property type="term" value="P:fatty acid biosynthetic process"/>
    <property type="evidence" value="ECO:0007669"/>
    <property type="project" value="TreeGrafter"/>
</dbReference>
<dbReference type="PANTHER" id="PTHR42681:SF1">
    <property type="entry name" value="MALONYL-COA-ACYL CARRIER PROTEIN TRANSACYLASE, MITOCHONDRIAL"/>
    <property type="match status" value="1"/>
</dbReference>
<dbReference type="Gene3D" id="3.40.366.10">
    <property type="entry name" value="Malonyl-Coenzyme A Acyl Carrier Protein, domain 2"/>
    <property type="match status" value="1"/>
</dbReference>
<dbReference type="InterPro" id="IPR050858">
    <property type="entry name" value="Mal-CoA-ACP_Trans/PKS_FabD"/>
</dbReference>
<evidence type="ECO:0000313" key="7">
    <source>
        <dbReference type="EMBL" id="SHJ86677.1"/>
    </source>
</evidence>
<gene>
    <name evidence="7" type="ORF">SAMN02745163_02754</name>
</gene>
<dbReference type="InterPro" id="IPR016035">
    <property type="entry name" value="Acyl_Trfase/lysoPLipase"/>
</dbReference>
<dbReference type="InterPro" id="IPR001227">
    <property type="entry name" value="Ac_transferase_dom_sf"/>
</dbReference>
<dbReference type="AlphaFoldDB" id="A0A1M6MT92"/>
<keyword evidence="8" id="KW-1185">Reference proteome</keyword>
<evidence type="ECO:0000313" key="8">
    <source>
        <dbReference type="Proteomes" id="UP000184310"/>
    </source>
</evidence>
<evidence type="ECO:0000256" key="2">
    <source>
        <dbReference type="ARBA" id="ARBA00023315"/>
    </source>
</evidence>
<organism evidence="7 8">
    <name type="scientific">Clostridium cavendishii DSM 21758</name>
    <dbReference type="NCBI Taxonomy" id="1121302"/>
    <lineage>
        <taxon>Bacteria</taxon>
        <taxon>Bacillati</taxon>
        <taxon>Bacillota</taxon>
        <taxon>Clostridia</taxon>
        <taxon>Eubacteriales</taxon>
        <taxon>Clostridiaceae</taxon>
        <taxon>Clostridium</taxon>
    </lineage>
</organism>
<dbReference type="GO" id="GO:0004314">
    <property type="term" value="F:[acyl-carrier-protein] S-malonyltransferase activity"/>
    <property type="evidence" value="ECO:0007669"/>
    <property type="project" value="UniProtKB-EC"/>
</dbReference>
<dbReference type="PANTHER" id="PTHR42681">
    <property type="entry name" value="MALONYL-COA-ACYL CARRIER PROTEIN TRANSACYLASE, MITOCHONDRIAL"/>
    <property type="match status" value="1"/>
</dbReference>
<dbReference type="GO" id="GO:0005829">
    <property type="term" value="C:cytosol"/>
    <property type="evidence" value="ECO:0007669"/>
    <property type="project" value="TreeGrafter"/>
</dbReference>
<dbReference type="Proteomes" id="UP000184310">
    <property type="component" value="Unassembled WGS sequence"/>
</dbReference>
<evidence type="ECO:0000259" key="6">
    <source>
        <dbReference type="SMART" id="SM00827"/>
    </source>
</evidence>
<dbReference type="SUPFAM" id="SSF55048">
    <property type="entry name" value="Probable ACP-binding domain of malonyl-CoA ACP transacylase"/>
    <property type="match status" value="1"/>
</dbReference>
<dbReference type="Pfam" id="PF00698">
    <property type="entry name" value="Acyl_transf_1"/>
    <property type="match status" value="1"/>
</dbReference>
<feature type="domain" description="Malonyl-CoA:ACP transacylase (MAT)" evidence="6">
    <location>
        <begin position="6"/>
        <end position="306"/>
    </location>
</feature>
<dbReference type="PIRSF" id="PIRSF000446">
    <property type="entry name" value="Mct"/>
    <property type="match status" value="1"/>
</dbReference>
<dbReference type="STRING" id="1121302.SAMN02745163_02754"/>
<evidence type="ECO:0000256" key="1">
    <source>
        <dbReference type="ARBA" id="ARBA00022679"/>
    </source>
</evidence>
<dbReference type="InterPro" id="IPR016036">
    <property type="entry name" value="Malonyl_transacylase_ACP-bd"/>
</dbReference>
<accession>A0A1M6MT92</accession>
<protein>
    <recommendedName>
        <fullName evidence="4">Malonyl CoA-acyl carrier protein transacylase</fullName>
        <ecNumber evidence="4">2.3.1.39</ecNumber>
    </recommendedName>
</protein>
<evidence type="ECO:0000256" key="3">
    <source>
        <dbReference type="ARBA" id="ARBA00048462"/>
    </source>
</evidence>
<comment type="similarity">
    <text evidence="4">Belongs to the fabD family.</text>
</comment>
<dbReference type="InterPro" id="IPR014043">
    <property type="entry name" value="Acyl_transferase_dom"/>
</dbReference>
<dbReference type="SMART" id="SM00827">
    <property type="entry name" value="PKS_AT"/>
    <property type="match status" value="1"/>
</dbReference>
<dbReference type="EC" id="2.3.1.39" evidence="4"/>
<sequence length="310" mass="35145">MNTLFMFPGHGAQYTGMGYELCNNFDIANRTLEEAEDFLKVNLRKLCFNKEYSKELNKAHNAQFAIFAVGVAAYRVLYNETGIIPQIGIGHSLGELTALTCANAVDYKDMLLILKARTKIIETHIQKNNGTMMWVVNLNHLEVEKLCKEQQEKGYEVYISAVNSPHHVAISGEMKSIMRTARKLERMGAIVYPLNIDGPIHSILMKEAADKFMNELVKYSFNPFKFPIISSMTALPYNGCGDIPGTLAQCISSRIKWNDCIQYALNNHIYNAVEIGSKNILSFLMKNTTEQIKTYNFHLPADLEKIRKMI</sequence>
<dbReference type="Gene3D" id="3.30.70.250">
    <property type="entry name" value="Malonyl-CoA ACP transacylase, ACP-binding"/>
    <property type="match status" value="1"/>
</dbReference>
<evidence type="ECO:0000256" key="4">
    <source>
        <dbReference type="PIRNR" id="PIRNR000446"/>
    </source>
</evidence>
<reference evidence="7 8" key="1">
    <citation type="submission" date="2016-11" db="EMBL/GenBank/DDBJ databases">
        <authorList>
            <person name="Jaros S."/>
            <person name="Januszkiewicz K."/>
            <person name="Wedrychowicz H."/>
        </authorList>
    </citation>
    <scope>NUCLEOTIDE SEQUENCE [LARGE SCALE GENOMIC DNA]</scope>
    <source>
        <strain evidence="7 8">DSM 21758</strain>
    </source>
</reference>
<dbReference type="OrthoDB" id="9805460at2"/>
<dbReference type="SUPFAM" id="SSF52151">
    <property type="entry name" value="FabD/lysophospholipase-like"/>
    <property type="match status" value="1"/>
</dbReference>
<feature type="active site" evidence="5">
    <location>
        <position position="92"/>
    </location>
</feature>
<dbReference type="InterPro" id="IPR024925">
    <property type="entry name" value="Malonyl_CoA-ACP_transAc"/>
</dbReference>
<keyword evidence="1 4" id="KW-0808">Transferase</keyword>
<feature type="active site" evidence="5">
    <location>
        <position position="201"/>
    </location>
</feature>
<comment type="catalytic activity">
    <reaction evidence="3 4">
        <text>holo-[ACP] + malonyl-CoA = malonyl-[ACP] + CoA</text>
        <dbReference type="Rhea" id="RHEA:41792"/>
        <dbReference type="Rhea" id="RHEA-COMP:9623"/>
        <dbReference type="Rhea" id="RHEA-COMP:9685"/>
        <dbReference type="ChEBI" id="CHEBI:57287"/>
        <dbReference type="ChEBI" id="CHEBI:57384"/>
        <dbReference type="ChEBI" id="CHEBI:64479"/>
        <dbReference type="ChEBI" id="CHEBI:78449"/>
        <dbReference type="EC" id="2.3.1.39"/>
    </reaction>
</comment>
<proteinExistence type="inferred from homology"/>
<keyword evidence="2 4" id="KW-0012">Acyltransferase</keyword>
<name>A0A1M6MT92_9CLOT</name>
<dbReference type="RefSeq" id="WP_072988713.1">
    <property type="nucleotide sequence ID" value="NZ_FQZB01000011.1"/>
</dbReference>
<dbReference type="EMBL" id="FQZB01000011">
    <property type="protein sequence ID" value="SHJ86677.1"/>
    <property type="molecule type" value="Genomic_DNA"/>
</dbReference>
<evidence type="ECO:0000256" key="5">
    <source>
        <dbReference type="PIRSR" id="PIRSR000446-1"/>
    </source>
</evidence>